<dbReference type="OrthoDB" id="18786at2759"/>
<accession>A0A7I8K4P4</accession>
<keyword evidence="3" id="KW-0333">Golgi apparatus</keyword>
<dbReference type="PANTHER" id="PTHR13228:SF3">
    <property type="entry name" value="CONSERVED OLIGOMERIC GOLGI COMPLEX SUBUNIT 5"/>
    <property type="match status" value="1"/>
</dbReference>
<feature type="domain" description="Conserved oligomeric Golgi complex subunit 5 helical" evidence="7">
    <location>
        <begin position="208"/>
        <end position="413"/>
    </location>
</feature>
<dbReference type="InterPro" id="IPR019465">
    <property type="entry name" value="Cog5"/>
</dbReference>
<name>A0A7I8K4P4_SPIIN</name>
<feature type="region of interest" description="Disordered" evidence="5">
    <location>
        <begin position="17"/>
        <end position="37"/>
    </location>
</feature>
<evidence type="ECO:0000256" key="2">
    <source>
        <dbReference type="ARBA" id="ARBA00020974"/>
    </source>
</evidence>
<feature type="region of interest" description="Disordered" evidence="5">
    <location>
        <begin position="293"/>
        <end position="313"/>
    </location>
</feature>
<dbReference type="AlphaFoldDB" id="A0A7I8K4P4"/>
<keyword evidence="4" id="KW-0472">Membrane</keyword>
<proteinExistence type="predicted"/>
<evidence type="ECO:0000259" key="7">
    <source>
        <dbReference type="Pfam" id="PF20649"/>
    </source>
</evidence>
<dbReference type="Pfam" id="PF20649">
    <property type="entry name" value="COG5_C"/>
    <property type="match status" value="1"/>
</dbReference>
<comment type="subcellular location">
    <subcellularLocation>
        <location evidence="1">Golgi apparatus membrane</location>
        <topology evidence="1">Peripheral membrane protein</topology>
    </subcellularLocation>
</comment>
<sequence>MASPKVLPPSTIQKLATFKDKPSGSPPPPSFAATRGSSPLDSFVADPVFSAFLSPDFDSSRFCSQALTSNSAAARAEHLQDGIRQLEQQLRSEVLSRHDDLLSQLSSLRDAESALSTVRSGVSSLQSSLRRVRLEISDPRRQLQSHTLQLSNLHHTANLLQSTFKLLRQSRRLRDLMATGLEHPERLDLAKAAEMHREIELIHEECGLKGISAVDEEMKWLSEIGIKLRSEAMRAVERGMEESNPNDIWCGLQVFYNLGELRSTVDALVNKYKGLGIKSVSTALDMKAISASTAGGSGPGGVQRSGTPQIGSGKRAGEALWERMGKSMEELHKVVTAVWQLQTVLSRKRVPFTHVSFLHEVWEEGSPLLTDRVWEAVMKSFARQMESAFTASSFVKEVLTNGYPKLFSMVENLLERILRDTNVKGVLPALSPEGREQMVNAIGAFQMAFLGSCLRRLSAYVNNIFPMNSRGTIPSKDQISRIVSLIQEEIEAVRFHGPLMLLVLHEVNKVLLLLAERVEYQISAGAEARQVTGPATAAQLKNFALCHHLQEVHAGVSAATADLPAAAADVLSPSLGTIYGVAGESVAPLFQAMLDRLESSILKIHDQDFAGGTAAEDGPSSYIEELQRSAAHLRAEFLSRLRGDSLCAALVRRMAVRVLVFFVRHAALVRPLSEAGKLRLARDMAELELAVGQNLLPVEQLGAPYRALRALRRLIFLDTALLAGSPLLQELPASAVLHHLYSRGPRGLQSPAERSDLTPLQYSLWMDSHGEEQIWKGVKATVDGYLAGAGEDPVCALMLRVGAEMAAHDGARPRSNLGR</sequence>
<gene>
    <name evidence="8" type="ORF">SI8410_02003323</name>
</gene>
<dbReference type="GO" id="GO:0006891">
    <property type="term" value="P:intra-Golgi vesicle-mediated transport"/>
    <property type="evidence" value="ECO:0007669"/>
    <property type="project" value="InterPro"/>
</dbReference>
<feature type="domain" description="Conserved oligomeric Golgi complex subunit 5 N-terminal" evidence="6">
    <location>
        <begin position="50"/>
        <end position="173"/>
    </location>
</feature>
<dbReference type="Proteomes" id="UP000663760">
    <property type="component" value="Chromosome 2"/>
</dbReference>
<dbReference type="Pfam" id="PF10392">
    <property type="entry name" value="COG5_N"/>
    <property type="match status" value="1"/>
</dbReference>
<keyword evidence="9" id="KW-1185">Reference proteome</keyword>
<dbReference type="GO" id="GO:0000139">
    <property type="term" value="C:Golgi membrane"/>
    <property type="evidence" value="ECO:0007669"/>
    <property type="project" value="UniProtKB-SubCell"/>
</dbReference>
<evidence type="ECO:0000256" key="3">
    <source>
        <dbReference type="ARBA" id="ARBA00023034"/>
    </source>
</evidence>
<reference evidence="8" key="1">
    <citation type="submission" date="2020-02" db="EMBL/GenBank/DDBJ databases">
        <authorList>
            <person name="Scholz U."/>
            <person name="Mascher M."/>
            <person name="Fiebig A."/>
        </authorList>
    </citation>
    <scope>NUCLEOTIDE SEQUENCE</scope>
</reference>
<evidence type="ECO:0000259" key="6">
    <source>
        <dbReference type="Pfam" id="PF10392"/>
    </source>
</evidence>
<organism evidence="8 9">
    <name type="scientific">Spirodela intermedia</name>
    <name type="common">Intermediate duckweed</name>
    <dbReference type="NCBI Taxonomy" id="51605"/>
    <lineage>
        <taxon>Eukaryota</taxon>
        <taxon>Viridiplantae</taxon>
        <taxon>Streptophyta</taxon>
        <taxon>Embryophyta</taxon>
        <taxon>Tracheophyta</taxon>
        <taxon>Spermatophyta</taxon>
        <taxon>Magnoliopsida</taxon>
        <taxon>Liliopsida</taxon>
        <taxon>Araceae</taxon>
        <taxon>Lemnoideae</taxon>
        <taxon>Spirodela</taxon>
    </lineage>
</organism>
<dbReference type="EMBL" id="LR746265">
    <property type="protein sequence ID" value="CAA7392156.1"/>
    <property type="molecule type" value="Genomic_DNA"/>
</dbReference>
<dbReference type="PANTHER" id="PTHR13228">
    <property type="entry name" value="CONSERVED OLIGOMERIC GOLGI COMPLEX COMPONENT 5"/>
    <property type="match status" value="1"/>
</dbReference>
<protein>
    <recommendedName>
        <fullName evidence="2">Conserved oligomeric Golgi complex subunit 5</fullName>
    </recommendedName>
</protein>
<dbReference type="InterPro" id="IPR049176">
    <property type="entry name" value="COG5_N"/>
</dbReference>
<evidence type="ECO:0000256" key="4">
    <source>
        <dbReference type="ARBA" id="ARBA00023136"/>
    </source>
</evidence>
<dbReference type="GO" id="GO:0017119">
    <property type="term" value="C:Golgi transport complex"/>
    <property type="evidence" value="ECO:0007669"/>
    <property type="project" value="InterPro"/>
</dbReference>
<evidence type="ECO:0000313" key="8">
    <source>
        <dbReference type="EMBL" id="CAA7392156.1"/>
    </source>
</evidence>
<evidence type="ECO:0000313" key="9">
    <source>
        <dbReference type="Proteomes" id="UP000663760"/>
    </source>
</evidence>
<evidence type="ECO:0000256" key="1">
    <source>
        <dbReference type="ARBA" id="ARBA00004395"/>
    </source>
</evidence>
<dbReference type="InterPro" id="IPR048485">
    <property type="entry name" value="COG5_helical"/>
</dbReference>
<evidence type="ECO:0000256" key="5">
    <source>
        <dbReference type="SAM" id="MobiDB-lite"/>
    </source>
</evidence>